<organism evidence="1 2">
    <name type="scientific">Ralstonia pickettii</name>
    <name type="common">Burkholderia pickettii</name>
    <dbReference type="NCBI Taxonomy" id="329"/>
    <lineage>
        <taxon>Bacteria</taxon>
        <taxon>Pseudomonadati</taxon>
        <taxon>Pseudomonadota</taxon>
        <taxon>Betaproteobacteria</taxon>
        <taxon>Burkholderiales</taxon>
        <taxon>Burkholderiaceae</taxon>
        <taxon>Ralstonia</taxon>
    </lineage>
</organism>
<comment type="caution">
    <text evidence="1">The sequence shown here is derived from an EMBL/GenBank/DDBJ whole genome shotgun (WGS) entry which is preliminary data.</text>
</comment>
<proteinExistence type="predicted"/>
<dbReference type="RefSeq" id="WP_182553380.1">
    <property type="nucleotide sequence ID" value="NZ_QGAQ01000015.1"/>
</dbReference>
<dbReference type="AlphaFoldDB" id="A0AAW4Q5Q8"/>
<dbReference type="EMBL" id="QGBI01000015">
    <property type="protein sequence ID" value="MBX3891467.1"/>
    <property type="molecule type" value="Genomic_DNA"/>
</dbReference>
<name>A0AAW4Q5Q8_RALPI</name>
<gene>
    <name evidence="1" type="ORF">DEE74_16520</name>
</gene>
<dbReference type="Proteomes" id="UP001199322">
    <property type="component" value="Unassembled WGS sequence"/>
</dbReference>
<accession>A0AAW4Q5Q8</accession>
<protein>
    <submittedName>
        <fullName evidence="1">Uncharacterized protein</fullName>
    </submittedName>
</protein>
<sequence length="91" mass="10151">MARFATMIKSKIDRASLPDGWVAEQHPSFPDVAVLTRPNGGFVSIDLQKRIFSLGYCRPHFPMNGAAAYEGRGWKSRIVADAVAWLDRQMA</sequence>
<evidence type="ECO:0000313" key="1">
    <source>
        <dbReference type="EMBL" id="MBX3891467.1"/>
    </source>
</evidence>
<reference evidence="1" key="1">
    <citation type="submission" date="2018-06" db="EMBL/GenBank/DDBJ databases">
        <authorList>
            <person name="O'Rourke A."/>
        </authorList>
    </citation>
    <scope>NUCLEOTIDE SEQUENCE</scope>
    <source>
        <strain evidence="1">132550021-3</strain>
    </source>
</reference>
<evidence type="ECO:0000313" key="2">
    <source>
        <dbReference type="Proteomes" id="UP001199322"/>
    </source>
</evidence>